<dbReference type="RefSeq" id="WP_183573198.1">
    <property type="nucleotide sequence ID" value="NZ_JACHOP010000028.1"/>
</dbReference>
<dbReference type="InterPro" id="IPR036817">
    <property type="entry name" value="Transthyretin/HIU_hydrolase_sf"/>
</dbReference>
<evidence type="ECO:0000256" key="3">
    <source>
        <dbReference type="ARBA" id="ARBA00009850"/>
    </source>
</evidence>
<evidence type="ECO:0000259" key="8">
    <source>
        <dbReference type="Pfam" id="PF00576"/>
    </source>
</evidence>
<feature type="domain" description="Transthyretin/hydroxyisourate hydrolase" evidence="8">
    <location>
        <begin position="15"/>
        <end position="122"/>
    </location>
</feature>
<evidence type="ECO:0000256" key="1">
    <source>
        <dbReference type="ARBA" id="ARBA00001043"/>
    </source>
</evidence>
<dbReference type="EC" id="3.5.2.17" evidence="7"/>
<keyword evidence="10" id="KW-1185">Reference proteome</keyword>
<dbReference type="InterPro" id="IPR014306">
    <property type="entry name" value="Hydroxyisourate_hydrolase"/>
</dbReference>
<evidence type="ECO:0000256" key="7">
    <source>
        <dbReference type="RuleBase" id="RU361270"/>
    </source>
</evidence>
<sequence length="123" mass="13320">MSAASHETQTPPRRLTTHVLDTATGRPAAGLTLHLTRIEGETRTRLKTVATNADGRCDAPLLSGDAMAAGTYEIAFEVGHYFDRGDAFLDLVPVRFRIAIEGPAHLHVPLLISPYGYSTYRGS</sequence>
<comment type="similarity">
    <text evidence="3 7">Belongs to the transthyretin family. 5-hydroxyisourate hydrolase subfamily.</text>
</comment>
<dbReference type="Pfam" id="PF00576">
    <property type="entry name" value="Transthyretin"/>
    <property type="match status" value="1"/>
</dbReference>
<evidence type="ECO:0000256" key="5">
    <source>
        <dbReference type="ARBA" id="ARBA00022631"/>
    </source>
</evidence>
<dbReference type="AlphaFoldDB" id="A0A840ZP07"/>
<name>A0A840ZP07_9HYPH</name>
<comment type="subunit">
    <text evidence="4 7">Homotetramer.</text>
</comment>
<dbReference type="PANTHER" id="PTHR10395">
    <property type="entry name" value="URICASE AND TRANSTHYRETIN-RELATED"/>
    <property type="match status" value="1"/>
</dbReference>
<reference evidence="9 10" key="1">
    <citation type="submission" date="2020-08" db="EMBL/GenBank/DDBJ databases">
        <title>Genomic Encyclopedia of Type Strains, Phase IV (KMG-IV): sequencing the most valuable type-strain genomes for metagenomic binning, comparative biology and taxonomic classification.</title>
        <authorList>
            <person name="Goeker M."/>
        </authorList>
    </citation>
    <scope>NUCLEOTIDE SEQUENCE [LARGE SCALE GENOMIC DNA]</scope>
    <source>
        <strain evidence="9 10">DSM 2163</strain>
    </source>
</reference>
<comment type="caution">
    <text evidence="9">The sequence shown here is derived from an EMBL/GenBank/DDBJ whole genome shotgun (WGS) entry which is preliminary data.</text>
</comment>
<dbReference type="SUPFAM" id="SSF49472">
    <property type="entry name" value="Transthyretin (synonym: prealbumin)"/>
    <property type="match status" value="1"/>
</dbReference>
<dbReference type="PANTHER" id="PTHR10395:SF7">
    <property type="entry name" value="5-HYDROXYISOURATE HYDROLASE"/>
    <property type="match status" value="1"/>
</dbReference>
<dbReference type="CDD" id="cd05822">
    <property type="entry name" value="TLP_HIUase"/>
    <property type="match status" value="1"/>
</dbReference>
<gene>
    <name evidence="9" type="ORF">HNR00_004533</name>
</gene>
<dbReference type="Gene3D" id="2.60.40.180">
    <property type="entry name" value="Transthyretin/hydroxyisourate hydrolase domain"/>
    <property type="match status" value="1"/>
</dbReference>
<keyword evidence="6 7" id="KW-0378">Hydrolase</keyword>
<organism evidence="9 10">
    <name type="scientific">Methylorubrum rhodinum</name>
    <dbReference type="NCBI Taxonomy" id="29428"/>
    <lineage>
        <taxon>Bacteria</taxon>
        <taxon>Pseudomonadati</taxon>
        <taxon>Pseudomonadota</taxon>
        <taxon>Alphaproteobacteria</taxon>
        <taxon>Hyphomicrobiales</taxon>
        <taxon>Methylobacteriaceae</taxon>
        <taxon>Methylorubrum</taxon>
    </lineage>
</organism>
<evidence type="ECO:0000313" key="9">
    <source>
        <dbReference type="EMBL" id="MBB5759799.1"/>
    </source>
</evidence>
<protein>
    <recommendedName>
        <fullName evidence="7">5-hydroxyisourate hydrolase</fullName>
        <shortName evidence="7">HIU hydrolase</shortName>
        <shortName evidence="7">HIUHase</shortName>
        <ecNumber evidence="7">3.5.2.17</ecNumber>
    </recommendedName>
</protein>
<evidence type="ECO:0000256" key="2">
    <source>
        <dbReference type="ARBA" id="ARBA00002704"/>
    </source>
</evidence>
<evidence type="ECO:0000256" key="4">
    <source>
        <dbReference type="ARBA" id="ARBA00011881"/>
    </source>
</evidence>
<evidence type="ECO:0000256" key="6">
    <source>
        <dbReference type="ARBA" id="ARBA00022801"/>
    </source>
</evidence>
<dbReference type="Proteomes" id="UP000583454">
    <property type="component" value="Unassembled WGS sequence"/>
</dbReference>
<accession>A0A840ZP07</accession>
<comment type="function">
    <text evidence="2">Catalyzes the hydrolysis of 5-hydroxyisourate (HIU) to 2-oxo-4-hydroxy-4-carboxy-5-ureidoimidazoline (OHCU).</text>
</comment>
<dbReference type="NCBIfam" id="TIGR02962">
    <property type="entry name" value="hdxy_isourate"/>
    <property type="match status" value="1"/>
</dbReference>
<dbReference type="EMBL" id="JACHOP010000028">
    <property type="protein sequence ID" value="MBB5759799.1"/>
    <property type="molecule type" value="Genomic_DNA"/>
</dbReference>
<comment type="catalytic activity">
    <reaction evidence="1 7">
        <text>5-hydroxyisourate + H2O = 5-hydroxy-2-oxo-4-ureido-2,5-dihydro-1H-imidazole-5-carboxylate + H(+)</text>
        <dbReference type="Rhea" id="RHEA:23736"/>
        <dbReference type="ChEBI" id="CHEBI:15377"/>
        <dbReference type="ChEBI" id="CHEBI:15378"/>
        <dbReference type="ChEBI" id="CHEBI:18072"/>
        <dbReference type="ChEBI" id="CHEBI:58639"/>
        <dbReference type="EC" id="3.5.2.17"/>
    </reaction>
</comment>
<dbReference type="GO" id="GO:0033971">
    <property type="term" value="F:hydroxyisourate hydrolase activity"/>
    <property type="evidence" value="ECO:0007669"/>
    <property type="project" value="UniProtKB-EC"/>
</dbReference>
<evidence type="ECO:0000313" key="10">
    <source>
        <dbReference type="Proteomes" id="UP000583454"/>
    </source>
</evidence>
<dbReference type="InterPro" id="IPR023416">
    <property type="entry name" value="Transthyretin/HIU_hydrolase_d"/>
</dbReference>
<proteinExistence type="inferred from homology"/>
<keyword evidence="5 7" id="KW-0659">Purine metabolism</keyword>
<dbReference type="GO" id="GO:0006144">
    <property type="term" value="P:purine nucleobase metabolic process"/>
    <property type="evidence" value="ECO:0007669"/>
    <property type="project" value="UniProtKB-KW"/>
</dbReference>